<name>A0A0B1Q4K5_9HYPH</name>
<dbReference type="InterPro" id="IPR007621">
    <property type="entry name" value="TPM_dom"/>
</dbReference>
<gene>
    <name evidence="3" type="ORF">LA66_14660</name>
</gene>
<evidence type="ECO:0000256" key="1">
    <source>
        <dbReference type="SAM" id="Phobius"/>
    </source>
</evidence>
<reference evidence="3 4" key="1">
    <citation type="submission" date="2014-09" db="EMBL/GenBank/DDBJ databases">
        <title>Isolation and characterization of Aurantimonas altamirensis ON-56566 from clinical sample following a dog bite.</title>
        <authorList>
            <person name="Eshaghi A."/>
            <person name="Li A."/>
            <person name="Shahinas D."/>
            <person name="Bahn P."/>
            <person name="Kus J.V."/>
            <person name="Patel S.N."/>
        </authorList>
    </citation>
    <scope>NUCLEOTIDE SEQUENCE [LARGE SCALE GENOMIC DNA]</scope>
    <source>
        <strain evidence="3 4">ON-56566</strain>
    </source>
</reference>
<dbReference type="RefSeq" id="WP_039194664.1">
    <property type="nucleotide sequence ID" value="NZ_JRFJ01000004.1"/>
</dbReference>
<accession>A0A0B1Q4K5</accession>
<feature type="transmembrane region" description="Helical" evidence="1">
    <location>
        <begin position="70"/>
        <end position="89"/>
    </location>
</feature>
<evidence type="ECO:0000313" key="4">
    <source>
        <dbReference type="Proteomes" id="UP000030826"/>
    </source>
</evidence>
<feature type="domain" description="TPM" evidence="2">
    <location>
        <begin position="111"/>
        <end position="188"/>
    </location>
</feature>
<comment type="caution">
    <text evidence="3">The sequence shown here is derived from an EMBL/GenBank/DDBJ whole genome shotgun (WGS) entry which is preliminary data.</text>
</comment>
<evidence type="ECO:0000259" key="2">
    <source>
        <dbReference type="Pfam" id="PF04536"/>
    </source>
</evidence>
<dbReference type="Gene3D" id="3.10.310.50">
    <property type="match status" value="1"/>
</dbReference>
<feature type="transmembrane region" description="Helical" evidence="1">
    <location>
        <begin position="42"/>
        <end position="64"/>
    </location>
</feature>
<dbReference type="Pfam" id="PF04536">
    <property type="entry name" value="TPM_phosphatase"/>
    <property type="match status" value="1"/>
</dbReference>
<keyword evidence="1" id="KW-0812">Transmembrane</keyword>
<evidence type="ECO:0000313" key="3">
    <source>
        <dbReference type="EMBL" id="KHJ53842.1"/>
    </source>
</evidence>
<dbReference type="OrthoDB" id="5825388at2"/>
<proteinExistence type="predicted"/>
<keyword evidence="1" id="KW-1133">Transmembrane helix</keyword>
<dbReference type="AlphaFoldDB" id="A0A0B1Q4K5"/>
<keyword evidence="1" id="KW-0472">Membrane</keyword>
<sequence>MPLRFTKQDHDRVAASIARAENGTSGEIYAVFARTSADVTPISYAVALALCILSAFVTAVLGALAGHAVAAVDLAFGQIVGACLLLALLRFVPRLRRLFVPGFLARMAAARVAREQFLAHNLHSTAGRTGVLLFLSEAEHYAEVIADDGIAARVPPEAWTDIVDTLIRAGRDDSLADGFVEAIAAAGALLAQHFPQDDAGLNEIPDRLVEI</sequence>
<protein>
    <recommendedName>
        <fullName evidence="2">TPM domain-containing protein</fullName>
    </recommendedName>
</protein>
<dbReference type="STRING" id="370622.LA66_14660"/>
<dbReference type="Proteomes" id="UP000030826">
    <property type="component" value="Unassembled WGS sequence"/>
</dbReference>
<dbReference type="EMBL" id="JRFJ01000004">
    <property type="protein sequence ID" value="KHJ53842.1"/>
    <property type="molecule type" value="Genomic_DNA"/>
</dbReference>
<organism evidence="3 4">
    <name type="scientific">Aureimonas altamirensis</name>
    <dbReference type="NCBI Taxonomy" id="370622"/>
    <lineage>
        <taxon>Bacteria</taxon>
        <taxon>Pseudomonadati</taxon>
        <taxon>Pseudomonadota</taxon>
        <taxon>Alphaproteobacteria</taxon>
        <taxon>Hyphomicrobiales</taxon>
        <taxon>Aurantimonadaceae</taxon>
        <taxon>Aureimonas</taxon>
    </lineage>
</organism>